<gene>
    <name evidence="1" type="ORF">H8S08_08465</name>
</gene>
<dbReference type="PROSITE" id="PS51257">
    <property type="entry name" value="PROKAR_LIPOPROTEIN"/>
    <property type="match status" value="1"/>
</dbReference>
<accession>A0ABR7CN03</accession>
<name>A0ABR7CN03_9BACT</name>
<proteinExistence type="predicted"/>
<keyword evidence="2" id="KW-1185">Reference proteome</keyword>
<evidence type="ECO:0000313" key="1">
    <source>
        <dbReference type="EMBL" id="MBC5617046.1"/>
    </source>
</evidence>
<dbReference type="EMBL" id="JACOOK010000004">
    <property type="protein sequence ID" value="MBC5617046.1"/>
    <property type="molecule type" value="Genomic_DNA"/>
</dbReference>
<organism evidence="1 2">
    <name type="scientific">Alistipes hominis</name>
    <dbReference type="NCBI Taxonomy" id="2763015"/>
    <lineage>
        <taxon>Bacteria</taxon>
        <taxon>Pseudomonadati</taxon>
        <taxon>Bacteroidota</taxon>
        <taxon>Bacteroidia</taxon>
        <taxon>Bacteroidales</taxon>
        <taxon>Rikenellaceae</taxon>
        <taxon>Alistipes</taxon>
    </lineage>
</organism>
<comment type="caution">
    <text evidence="1">The sequence shown here is derived from an EMBL/GenBank/DDBJ whole genome shotgun (WGS) entry which is preliminary data.</text>
</comment>
<evidence type="ECO:0000313" key="2">
    <source>
        <dbReference type="Proteomes" id="UP000636891"/>
    </source>
</evidence>
<sequence>MKRLLLLLGCVAAFSSCLKNDKFERDMTSTGYIIYSSAAKQTLVALDPFNVAFRLNILIAEGDGDFNAAPGEIRQKMFSTGTVISYDETRANYKLVFNSGSISGDYPRKGTITISTNGYGSLAEAGARWDIYLSDSYAMFSDSKAIYTSSGTYSVTNSGDNTWQVSIQQLVSVLPDAGIVEGSDGSEIEFESDWTASYTIKQETGTQKLTDVRNSIFTVSTSVLNGKTMYLPADQLNVSTPKPFQFNPACSASAPVGNGLMTISLANDDEMMSNYTTAEVMGGDQLNTCFPKIKISYGGYTTEY</sequence>
<reference evidence="1 2" key="1">
    <citation type="submission" date="2020-08" db="EMBL/GenBank/DDBJ databases">
        <title>Genome public.</title>
        <authorList>
            <person name="Liu C."/>
            <person name="Sun Q."/>
        </authorList>
    </citation>
    <scope>NUCLEOTIDE SEQUENCE [LARGE SCALE GENOMIC DNA]</scope>
    <source>
        <strain evidence="1 2">New-7</strain>
    </source>
</reference>
<dbReference type="RefSeq" id="WP_101572152.1">
    <property type="nucleotide sequence ID" value="NZ_JACOOK010000004.1"/>
</dbReference>
<evidence type="ECO:0008006" key="3">
    <source>
        <dbReference type="Google" id="ProtNLM"/>
    </source>
</evidence>
<dbReference type="Proteomes" id="UP000636891">
    <property type="component" value="Unassembled WGS sequence"/>
</dbReference>
<protein>
    <recommendedName>
        <fullName evidence="3">DUF1735 domain-containing protein</fullName>
    </recommendedName>
</protein>